<dbReference type="Gene3D" id="1.10.287.130">
    <property type="match status" value="1"/>
</dbReference>
<dbReference type="SUPFAM" id="SSF55785">
    <property type="entry name" value="PYP-like sensor domain (PAS domain)"/>
    <property type="match status" value="1"/>
</dbReference>
<dbReference type="SMART" id="SM00091">
    <property type="entry name" value="PAS"/>
    <property type="match status" value="1"/>
</dbReference>
<dbReference type="Gene3D" id="3.40.50.2300">
    <property type="match status" value="1"/>
</dbReference>
<name>A0A2J6X5B4_9CHLR</name>
<dbReference type="Pfam" id="PF00072">
    <property type="entry name" value="Response_reg"/>
    <property type="match status" value="1"/>
</dbReference>
<dbReference type="PANTHER" id="PTHR43547">
    <property type="entry name" value="TWO-COMPONENT HISTIDINE KINASE"/>
    <property type="match status" value="1"/>
</dbReference>
<dbReference type="Pfam" id="PF02518">
    <property type="entry name" value="HATPase_c"/>
    <property type="match status" value="1"/>
</dbReference>
<organism evidence="9 10">
    <name type="scientific">Chloroflexus aggregans</name>
    <dbReference type="NCBI Taxonomy" id="152260"/>
    <lineage>
        <taxon>Bacteria</taxon>
        <taxon>Bacillati</taxon>
        <taxon>Chloroflexota</taxon>
        <taxon>Chloroflexia</taxon>
        <taxon>Chloroflexales</taxon>
        <taxon>Chloroflexineae</taxon>
        <taxon>Chloroflexaceae</taxon>
        <taxon>Chloroflexus</taxon>
    </lineage>
</organism>
<evidence type="ECO:0000313" key="9">
    <source>
        <dbReference type="EMBL" id="PMP81723.1"/>
    </source>
</evidence>
<dbReference type="PROSITE" id="PS50109">
    <property type="entry name" value="HIS_KIN"/>
    <property type="match status" value="1"/>
</dbReference>
<dbReference type="EMBL" id="PNIQ01000516">
    <property type="protein sequence ID" value="PMP81723.1"/>
    <property type="molecule type" value="Genomic_DNA"/>
</dbReference>
<evidence type="ECO:0000256" key="1">
    <source>
        <dbReference type="ARBA" id="ARBA00000085"/>
    </source>
</evidence>
<comment type="catalytic activity">
    <reaction evidence="1">
        <text>ATP + protein L-histidine = ADP + protein N-phospho-L-histidine.</text>
        <dbReference type="EC" id="2.7.13.3"/>
    </reaction>
</comment>
<accession>A0A2J6X5B4</accession>
<dbReference type="SMART" id="SM00387">
    <property type="entry name" value="HATPase_c"/>
    <property type="match status" value="1"/>
</dbReference>
<dbReference type="Gene3D" id="3.30.565.10">
    <property type="entry name" value="Histidine kinase-like ATPase, C-terminal domain"/>
    <property type="match status" value="1"/>
</dbReference>
<evidence type="ECO:0000259" key="8">
    <source>
        <dbReference type="PROSITE" id="PS50112"/>
    </source>
</evidence>
<gene>
    <name evidence="9" type="ORF">C0184_07820</name>
</gene>
<proteinExistence type="predicted"/>
<feature type="domain" description="Histidine kinase" evidence="6">
    <location>
        <begin position="265"/>
        <end position="485"/>
    </location>
</feature>
<sequence length="500" mass="57531">MEQNTILIVDDDEQIHDLLTAIVAPLSLRLLVVQRGDEALHLARQYKPDLILLDVMLPDMSGFEVCRTLREDPILAQIPIVMITALHDREAKIRGFEVGADEFIAKPFDLGEMQARITTILRLNRYRRLLQEQARVNAERARFEWVIENSDSPYLIVDRDDRIVYVNACARSYLGLAPNEQSSQSLRELVAQRYRLIPPEAWERWPLPVDIQRFLMHPETLHSPEQWLSVETAIIHPSDDQIVVTFRDITREVTTERDMWTFHTAISHKLRTPLVSIIGGLNILHDNIEQIDRSMARNIAAIALSGAHRLESEINDILRYIDSPSDAYHFDTCTVFDLPNMIATISQDLHIRSVNLSLDPELDTRRLRISRRSLEQILYELCDNAIKFHPQRHPVIMIRVTTNPDHDQVRLLFCDDGIHLPPEQLRKIWQPYYQVERSFTGQVEGMGLGLAQVARIALAFGGSYWVWNRVDQPGLCIELRFPFAEGEQSNVSPVPTLPSS</sequence>
<keyword evidence="4 9" id="KW-0418">Kinase</keyword>
<dbReference type="Pfam" id="PF00989">
    <property type="entry name" value="PAS"/>
    <property type="match status" value="1"/>
</dbReference>
<dbReference type="AlphaFoldDB" id="A0A2J6X5B4"/>
<dbReference type="Gene3D" id="3.30.450.20">
    <property type="entry name" value="PAS domain"/>
    <property type="match status" value="1"/>
</dbReference>
<comment type="caution">
    <text evidence="9">The sequence shown here is derived from an EMBL/GenBank/DDBJ whole genome shotgun (WGS) entry which is preliminary data.</text>
</comment>
<feature type="domain" description="PAS" evidence="8">
    <location>
        <begin position="139"/>
        <end position="200"/>
    </location>
</feature>
<dbReference type="EC" id="2.7.13.3" evidence="2"/>
<feature type="domain" description="Response regulatory" evidence="7">
    <location>
        <begin position="5"/>
        <end position="121"/>
    </location>
</feature>
<dbReference type="InterPro" id="IPR036890">
    <property type="entry name" value="HATPase_C_sf"/>
</dbReference>
<dbReference type="GO" id="GO:0000155">
    <property type="term" value="F:phosphorelay sensor kinase activity"/>
    <property type="evidence" value="ECO:0007669"/>
    <property type="project" value="InterPro"/>
</dbReference>
<dbReference type="SUPFAM" id="SSF52172">
    <property type="entry name" value="CheY-like"/>
    <property type="match status" value="1"/>
</dbReference>
<dbReference type="InterPro" id="IPR005467">
    <property type="entry name" value="His_kinase_dom"/>
</dbReference>
<keyword evidence="3 5" id="KW-0597">Phosphoprotein</keyword>
<dbReference type="PROSITE" id="PS50112">
    <property type="entry name" value="PAS"/>
    <property type="match status" value="1"/>
</dbReference>
<dbReference type="InterPro" id="IPR003661">
    <property type="entry name" value="HisK_dim/P_dom"/>
</dbReference>
<dbReference type="CDD" id="cd00130">
    <property type="entry name" value="PAS"/>
    <property type="match status" value="1"/>
</dbReference>
<dbReference type="Proteomes" id="UP000243376">
    <property type="component" value="Unassembled WGS sequence"/>
</dbReference>
<evidence type="ECO:0000259" key="7">
    <source>
        <dbReference type="PROSITE" id="PS50110"/>
    </source>
</evidence>
<evidence type="ECO:0000256" key="5">
    <source>
        <dbReference type="PROSITE-ProRule" id="PRU00169"/>
    </source>
</evidence>
<dbReference type="InterPro" id="IPR000014">
    <property type="entry name" value="PAS"/>
</dbReference>
<evidence type="ECO:0000256" key="3">
    <source>
        <dbReference type="ARBA" id="ARBA00022553"/>
    </source>
</evidence>
<dbReference type="InterPro" id="IPR011006">
    <property type="entry name" value="CheY-like_superfamily"/>
</dbReference>
<dbReference type="InterPro" id="IPR013767">
    <property type="entry name" value="PAS_fold"/>
</dbReference>
<dbReference type="CDD" id="cd00075">
    <property type="entry name" value="HATPase"/>
    <property type="match status" value="1"/>
</dbReference>
<evidence type="ECO:0000256" key="2">
    <source>
        <dbReference type="ARBA" id="ARBA00012438"/>
    </source>
</evidence>
<dbReference type="SUPFAM" id="SSF55874">
    <property type="entry name" value="ATPase domain of HSP90 chaperone/DNA topoisomerase II/histidine kinase"/>
    <property type="match status" value="1"/>
</dbReference>
<dbReference type="InterPro" id="IPR003594">
    <property type="entry name" value="HATPase_dom"/>
</dbReference>
<keyword evidence="4 9" id="KW-0808">Transferase</keyword>
<reference evidence="9 10" key="1">
    <citation type="submission" date="2018-01" db="EMBL/GenBank/DDBJ databases">
        <title>Metagenomic assembled genomes from two thermal pools in the Uzon Caldera, Kamchatka, Russia.</title>
        <authorList>
            <person name="Wilkins L."/>
            <person name="Ettinger C."/>
        </authorList>
    </citation>
    <scope>NUCLEOTIDE SEQUENCE [LARGE SCALE GENOMIC DNA]</scope>
    <source>
        <strain evidence="9">ZAV-02</strain>
    </source>
</reference>
<dbReference type="InterPro" id="IPR001789">
    <property type="entry name" value="Sig_transdc_resp-reg_receiver"/>
</dbReference>
<evidence type="ECO:0000256" key="4">
    <source>
        <dbReference type="ARBA" id="ARBA00022777"/>
    </source>
</evidence>
<dbReference type="GO" id="GO:0006355">
    <property type="term" value="P:regulation of DNA-templated transcription"/>
    <property type="evidence" value="ECO:0007669"/>
    <property type="project" value="InterPro"/>
</dbReference>
<dbReference type="CDD" id="cd00082">
    <property type="entry name" value="HisKA"/>
    <property type="match status" value="1"/>
</dbReference>
<dbReference type="InterPro" id="IPR035965">
    <property type="entry name" value="PAS-like_dom_sf"/>
</dbReference>
<evidence type="ECO:0000259" key="6">
    <source>
        <dbReference type="PROSITE" id="PS50109"/>
    </source>
</evidence>
<evidence type="ECO:0000313" key="10">
    <source>
        <dbReference type="Proteomes" id="UP000243376"/>
    </source>
</evidence>
<dbReference type="Pfam" id="PF00512">
    <property type="entry name" value="HisKA"/>
    <property type="match status" value="1"/>
</dbReference>
<dbReference type="InterPro" id="IPR036097">
    <property type="entry name" value="HisK_dim/P_sf"/>
</dbReference>
<dbReference type="PROSITE" id="PS50110">
    <property type="entry name" value="RESPONSE_REGULATORY"/>
    <property type="match status" value="1"/>
</dbReference>
<protein>
    <recommendedName>
        <fullName evidence="2">histidine kinase</fullName>
        <ecNumber evidence="2">2.7.13.3</ecNumber>
    </recommendedName>
</protein>
<feature type="modified residue" description="4-aspartylphosphate" evidence="5">
    <location>
        <position position="54"/>
    </location>
</feature>
<dbReference type="SUPFAM" id="SSF47384">
    <property type="entry name" value="Homodimeric domain of signal transducing histidine kinase"/>
    <property type="match status" value="1"/>
</dbReference>
<dbReference type="PANTHER" id="PTHR43547:SF2">
    <property type="entry name" value="HYBRID SIGNAL TRANSDUCTION HISTIDINE KINASE C"/>
    <property type="match status" value="1"/>
</dbReference>
<dbReference type="SMART" id="SM00448">
    <property type="entry name" value="REC"/>
    <property type="match status" value="1"/>
</dbReference>